<evidence type="ECO:0000256" key="6">
    <source>
        <dbReference type="ARBA" id="ARBA00023136"/>
    </source>
</evidence>
<feature type="domain" description="ABC transmembrane type-1" evidence="8">
    <location>
        <begin position="71"/>
        <end position="291"/>
    </location>
</feature>
<keyword evidence="6 7" id="KW-0472">Membrane</keyword>
<dbReference type="AlphaFoldDB" id="A0A9D1D3E4"/>
<evidence type="ECO:0000256" key="1">
    <source>
        <dbReference type="ARBA" id="ARBA00004651"/>
    </source>
</evidence>
<dbReference type="InterPro" id="IPR000515">
    <property type="entry name" value="MetI-like"/>
</dbReference>
<comment type="subcellular location">
    <subcellularLocation>
        <location evidence="1 7">Cell membrane</location>
        <topology evidence="1 7">Multi-pass membrane protein</topology>
    </subcellularLocation>
</comment>
<accession>A0A9D1D3E4</accession>
<feature type="transmembrane region" description="Helical" evidence="7">
    <location>
        <begin position="210"/>
        <end position="230"/>
    </location>
</feature>
<evidence type="ECO:0000256" key="2">
    <source>
        <dbReference type="ARBA" id="ARBA00022448"/>
    </source>
</evidence>
<dbReference type="GO" id="GO:0055085">
    <property type="term" value="P:transmembrane transport"/>
    <property type="evidence" value="ECO:0007669"/>
    <property type="project" value="InterPro"/>
</dbReference>
<dbReference type="PANTHER" id="PTHR30193:SF37">
    <property type="entry name" value="INNER MEMBRANE ABC TRANSPORTER PERMEASE PROTEIN YCJO"/>
    <property type="match status" value="1"/>
</dbReference>
<protein>
    <submittedName>
        <fullName evidence="9">Sugar ABC transporter permease</fullName>
    </submittedName>
</protein>
<dbReference type="PANTHER" id="PTHR30193">
    <property type="entry name" value="ABC TRANSPORTER PERMEASE PROTEIN"/>
    <property type="match status" value="1"/>
</dbReference>
<reference evidence="9" key="2">
    <citation type="journal article" date="2021" name="PeerJ">
        <title>Extensive microbial diversity within the chicken gut microbiome revealed by metagenomics and culture.</title>
        <authorList>
            <person name="Gilroy R."/>
            <person name="Ravi A."/>
            <person name="Getino M."/>
            <person name="Pursley I."/>
            <person name="Horton D.L."/>
            <person name="Alikhan N.F."/>
            <person name="Baker D."/>
            <person name="Gharbi K."/>
            <person name="Hall N."/>
            <person name="Watson M."/>
            <person name="Adriaenssens E.M."/>
            <person name="Foster-Nyarko E."/>
            <person name="Jarju S."/>
            <person name="Secka A."/>
            <person name="Antonio M."/>
            <person name="Oren A."/>
            <person name="Chaudhuri R.R."/>
            <person name="La Ragione R."/>
            <person name="Hildebrand F."/>
            <person name="Pallen M.J."/>
        </authorList>
    </citation>
    <scope>NUCLEOTIDE SEQUENCE</scope>
    <source>
        <strain evidence="9">ChiSjej3B21-11622</strain>
    </source>
</reference>
<evidence type="ECO:0000313" key="9">
    <source>
        <dbReference type="EMBL" id="HIQ97774.1"/>
    </source>
</evidence>
<evidence type="ECO:0000313" key="10">
    <source>
        <dbReference type="Proteomes" id="UP000886886"/>
    </source>
</evidence>
<dbReference type="CDD" id="cd06261">
    <property type="entry name" value="TM_PBP2"/>
    <property type="match status" value="1"/>
</dbReference>
<evidence type="ECO:0000256" key="7">
    <source>
        <dbReference type="RuleBase" id="RU363032"/>
    </source>
</evidence>
<evidence type="ECO:0000259" key="8">
    <source>
        <dbReference type="PROSITE" id="PS50928"/>
    </source>
</evidence>
<feature type="transmembrane region" description="Helical" evidence="7">
    <location>
        <begin position="147"/>
        <end position="167"/>
    </location>
</feature>
<feature type="transmembrane region" description="Helical" evidence="7">
    <location>
        <begin position="77"/>
        <end position="99"/>
    </location>
</feature>
<feature type="transmembrane region" description="Helical" evidence="7">
    <location>
        <begin position="111"/>
        <end position="135"/>
    </location>
</feature>
<dbReference type="GO" id="GO:0005886">
    <property type="term" value="C:plasma membrane"/>
    <property type="evidence" value="ECO:0007669"/>
    <property type="project" value="UniProtKB-SubCell"/>
</dbReference>
<sequence length="302" mass="33965">MNRSIKKYTRTWPIIFVAPFCICFLLFNLFPILYSFYMSTLDWAGYNEKVFVGLDNFVRIFTKDKVFWESVWNTVRIGIVGFPIAIILGLIFAALLSNVKKFKNVLQTVNFLPYVTTPVAIGMIFIFIFEGHVGILNKLIEAFGGTAINFTGTAKWAPLVISFMIVWKNTGYFMAMYLAGITSISDDLYEAAEIDGANRIQSFFKITVPLLKPVTVFLVITSTIYAFQLFDEPNLLFTNQSSSVVGGPEQSCLTIVWNFYDKAFGANPSMGYASAMACVLFVIIVVVSLIGLRLMNGKEEER</sequence>
<comment type="similarity">
    <text evidence="7">Belongs to the binding-protein-dependent transport system permease family.</text>
</comment>
<feature type="transmembrane region" description="Helical" evidence="7">
    <location>
        <begin position="12"/>
        <end position="37"/>
    </location>
</feature>
<proteinExistence type="inferred from homology"/>
<dbReference type="SUPFAM" id="SSF161098">
    <property type="entry name" value="MetI-like"/>
    <property type="match status" value="1"/>
</dbReference>
<dbReference type="PROSITE" id="PS50928">
    <property type="entry name" value="ABC_TM1"/>
    <property type="match status" value="1"/>
</dbReference>
<evidence type="ECO:0000256" key="5">
    <source>
        <dbReference type="ARBA" id="ARBA00022989"/>
    </source>
</evidence>
<keyword evidence="3" id="KW-1003">Cell membrane</keyword>
<keyword evidence="5 7" id="KW-1133">Transmembrane helix</keyword>
<dbReference type="Gene3D" id="1.10.3720.10">
    <property type="entry name" value="MetI-like"/>
    <property type="match status" value="1"/>
</dbReference>
<dbReference type="Pfam" id="PF00528">
    <property type="entry name" value="BPD_transp_1"/>
    <property type="match status" value="1"/>
</dbReference>
<keyword evidence="4 7" id="KW-0812">Transmembrane</keyword>
<reference evidence="9" key="1">
    <citation type="submission" date="2020-10" db="EMBL/GenBank/DDBJ databases">
        <authorList>
            <person name="Gilroy R."/>
        </authorList>
    </citation>
    <scope>NUCLEOTIDE SEQUENCE</scope>
    <source>
        <strain evidence="9">ChiSjej3B21-11622</strain>
    </source>
</reference>
<feature type="transmembrane region" description="Helical" evidence="7">
    <location>
        <begin position="270"/>
        <end position="292"/>
    </location>
</feature>
<dbReference type="EMBL" id="DVFT01000214">
    <property type="protein sequence ID" value="HIQ97774.1"/>
    <property type="molecule type" value="Genomic_DNA"/>
</dbReference>
<dbReference type="Proteomes" id="UP000886886">
    <property type="component" value="Unassembled WGS sequence"/>
</dbReference>
<keyword evidence="2 7" id="KW-0813">Transport</keyword>
<organism evidence="9 10">
    <name type="scientific">Candidatus Limivivens merdigallinarum</name>
    <dbReference type="NCBI Taxonomy" id="2840859"/>
    <lineage>
        <taxon>Bacteria</taxon>
        <taxon>Bacillati</taxon>
        <taxon>Bacillota</taxon>
        <taxon>Clostridia</taxon>
        <taxon>Lachnospirales</taxon>
        <taxon>Lachnospiraceae</taxon>
        <taxon>Lachnospiraceae incertae sedis</taxon>
        <taxon>Candidatus Limivivens</taxon>
    </lineage>
</organism>
<evidence type="ECO:0000256" key="4">
    <source>
        <dbReference type="ARBA" id="ARBA00022692"/>
    </source>
</evidence>
<evidence type="ECO:0000256" key="3">
    <source>
        <dbReference type="ARBA" id="ARBA00022475"/>
    </source>
</evidence>
<comment type="caution">
    <text evidence="9">The sequence shown here is derived from an EMBL/GenBank/DDBJ whole genome shotgun (WGS) entry which is preliminary data.</text>
</comment>
<dbReference type="InterPro" id="IPR035906">
    <property type="entry name" value="MetI-like_sf"/>
</dbReference>
<name>A0A9D1D3E4_9FIRM</name>
<dbReference type="InterPro" id="IPR051393">
    <property type="entry name" value="ABC_transporter_permease"/>
</dbReference>
<gene>
    <name evidence="9" type="ORF">IAB26_14595</name>
</gene>